<protein>
    <recommendedName>
        <fullName evidence="2">histidine kinase</fullName>
        <ecNumber evidence="2">2.7.13.3</ecNumber>
    </recommendedName>
</protein>
<keyword evidence="8" id="KW-0902">Two-component regulatory system</keyword>
<name>A0A6G4A0F7_9BACL</name>
<feature type="transmembrane region" description="Helical" evidence="9">
    <location>
        <begin position="201"/>
        <end position="224"/>
    </location>
</feature>
<feature type="transmembrane region" description="Helical" evidence="9">
    <location>
        <begin position="389"/>
        <end position="410"/>
    </location>
</feature>
<evidence type="ECO:0000256" key="3">
    <source>
        <dbReference type="ARBA" id="ARBA00022553"/>
    </source>
</evidence>
<feature type="transmembrane region" description="Helical" evidence="9">
    <location>
        <begin position="327"/>
        <end position="349"/>
    </location>
</feature>
<evidence type="ECO:0000256" key="8">
    <source>
        <dbReference type="ARBA" id="ARBA00023012"/>
    </source>
</evidence>
<keyword evidence="3" id="KW-0597">Phosphoprotein</keyword>
<keyword evidence="4" id="KW-0808">Transferase</keyword>
<dbReference type="GO" id="GO:0005524">
    <property type="term" value="F:ATP binding"/>
    <property type="evidence" value="ECO:0007669"/>
    <property type="project" value="UniProtKB-KW"/>
</dbReference>
<sequence>MTNLVEIYMDLLITVNLPGKVFFLKMKYRLLFVAVLAFLIGCGFIAPRIDAVSQDESKTIPEWSIMWGDGPGTVEELIKGSSSLNWLNVSDRKFFPEKPKNISTAWAKAQLPTILPDHYGVFINEIFAKHLWVYLEDQLIQEVNYNYAYDVHRILIPLSSEDAGKNIYLKMETSKDRLGVHSDIKMDQYTKLMQIFVVSDLANIILGCAFLFIAGIMLICSIFLKKIQLASWISLSIMILTIGIIIATFSPFMFTNFERYGVIFIALFDISLAIFLPALSFFFEKVFENDKLTLMRRFRKFQMIYSVFSILCMIINLASDYRFAKVYFLISVTVLGYIILIQLVLLIGYSAIFAKRGNKDAIIFSSGFALMALMGIIDLVWYYSSSQTYQVFLWKWGIVGFIISLIVILGRRFAAYQDLMLNYSKELEFYNQQLQLSEKMEMISSLAASVAHEVRNPLQVTRGFLQLVAKSATDKNKEYMGIAIEELDRASNIITDFLTFAKPQLDEITELNIYKELKQIEGIILPLATLHGGGVSLNIPQELYIQGNSSKLKQAFINIIKNSIEAFRDEGQIHIWAYEESDQVFIHIKDNGEGIEPSKIAKLGEPYFSTKTKGTGLGLMVTFRIIEVMKGSIVFKSQKNIGTEVIIRFPTLNTHASK</sequence>
<dbReference type="InterPro" id="IPR004358">
    <property type="entry name" value="Sig_transdc_His_kin-like_C"/>
</dbReference>
<feature type="transmembrane region" description="Helical" evidence="9">
    <location>
        <begin position="303"/>
        <end position="321"/>
    </location>
</feature>
<dbReference type="InterPro" id="IPR003594">
    <property type="entry name" value="HATPase_dom"/>
</dbReference>
<dbReference type="RefSeq" id="WP_163949542.1">
    <property type="nucleotide sequence ID" value="NZ_JAAIKC010000006.1"/>
</dbReference>
<keyword evidence="9" id="KW-0472">Membrane</keyword>
<keyword evidence="9" id="KW-0812">Transmembrane</keyword>
<dbReference type="PANTHER" id="PTHR43065:SF46">
    <property type="entry name" value="C4-DICARBOXYLATE TRANSPORT SENSOR PROTEIN DCTB"/>
    <property type="match status" value="1"/>
</dbReference>
<dbReference type="Pfam" id="PF00512">
    <property type="entry name" value="HisKA"/>
    <property type="match status" value="1"/>
</dbReference>
<keyword evidence="5" id="KW-0547">Nucleotide-binding</keyword>
<evidence type="ECO:0000313" key="11">
    <source>
        <dbReference type="EMBL" id="NEW07855.1"/>
    </source>
</evidence>
<keyword evidence="7" id="KW-0067">ATP-binding</keyword>
<comment type="catalytic activity">
    <reaction evidence="1">
        <text>ATP + protein L-histidine = ADP + protein N-phospho-L-histidine.</text>
        <dbReference type="EC" id="2.7.13.3"/>
    </reaction>
</comment>
<dbReference type="Gene3D" id="3.30.565.10">
    <property type="entry name" value="Histidine kinase-like ATPase, C-terminal domain"/>
    <property type="match status" value="1"/>
</dbReference>
<dbReference type="AlphaFoldDB" id="A0A6G4A0F7"/>
<dbReference type="GO" id="GO:0000155">
    <property type="term" value="F:phosphorelay sensor kinase activity"/>
    <property type="evidence" value="ECO:0007669"/>
    <property type="project" value="InterPro"/>
</dbReference>
<dbReference type="SMART" id="SM00387">
    <property type="entry name" value="HATPase_c"/>
    <property type="match status" value="1"/>
</dbReference>
<dbReference type="SUPFAM" id="SSF47384">
    <property type="entry name" value="Homodimeric domain of signal transducing histidine kinase"/>
    <property type="match status" value="1"/>
</dbReference>
<keyword evidence="9" id="KW-1133">Transmembrane helix</keyword>
<evidence type="ECO:0000256" key="4">
    <source>
        <dbReference type="ARBA" id="ARBA00022679"/>
    </source>
</evidence>
<evidence type="ECO:0000256" key="6">
    <source>
        <dbReference type="ARBA" id="ARBA00022777"/>
    </source>
</evidence>
<gene>
    <name evidence="11" type="ORF">GK047_17790</name>
</gene>
<dbReference type="SUPFAM" id="SSF55874">
    <property type="entry name" value="ATPase domain of HSP90 chaperone/DNA topoisomerase II/histidine kinase"/>
    <property type="match status" value="1"/>
</dbReference>
<dbReference type="PROSITE" id="PS50109">
    <property type="entry name" value="HIS_KIN"/>
    <property type="match status" value="1"/>
</dbReference>
<evidence type="ECO:0000256" key="9">
    <source>
        <dbReference type="SAM" id="Phobius"/>
    </source>
</evidence>
<dbReference type="PANTHER" id="PTHR43065">
    <property type="entry name" value="SENSOR HISTIDINE KINASE"/>
    <property type="match status" value="1"/>
</dbReference>
<dbReference type="Gene3D" id="1.10.287.130">
    <property type="match status" value="1"/>
</dbReference>
<proteinExistence type="predicted"/>
<dbReference type="InterPro" id="IPR003661">
    <property type="entry name" value="HisK_dim/P_dom"/>
</dbReference>
<evidence type="ECO:0000259" key="10">
    <source>
        <dbReference type="PROSITE" id="PS50109"/>
    </source>
</evidence>
<feature type="transmembrane region" description="Helical" evidence="9">
    <location>
        <begin position="30"/>
        <end position="49"/>
    </location>
</feature>
<dbReference type="EC" id="2.7.13.3" evidence="2"/>
<reference evidence="11" key="1">
    <citation type="submission" date="2020-02" db="EMBL/GenBank/DDBJ databases">
        <authorList>
            <person name="Shen X.-R."/>
            <person name="Zhang Y.-X."/>
        </authorList>
    </citation>
    <scope>NUCLEOTIDE SEQUENCE</scope>
    <source>
        <strain evidence="11">SYP-B3998</strain>
    </source>
</reference>
<dbReference type="PRINTS" id="PR00344">
    <property type="entry name" value="BCTRLSENSOR"/>
</dbReference>
<feature type="transmembrane region" description="Helical" evidence="9">
    <location>
        <begin position="361"/>
        <end position="383"/>
    </location>
</feature>
<comment type="caution">
    <text evidence="11">The sequence shown here is derived from an EMBL/GenBank/DDBJ whole genome shotgun (WGS) entry which is preliminary data.</text>
</comment>
<dbReference type="CDD" id="cd00082">
    <property type="entry name" value="HisKA"/>
    <property type="match status" value="1"/>
</dbReference>
<feature type="transmembrane region" description="Helical" evidence="9">
    <location>
        <begin position="231"/>
        <end position="254"/>
    </location>
</feature>
<dbReference type="InterPro" id="IPR005467">
    <property type="entry name" value="His_kinase_dom"/>
</dbReference>
<dbReference type="InterPro" id="IPR036097">
    <property type="entry name" value="HisK_dim/P_sf"/>
</dbReference>
<evidence type="ECO:0000256" key="1">
    <source>
        <dbReference type="ARBA" id="ARBA00000085"/>
    </source>
</evidence>
<feature type="domain" description="Histidine kinase" evidence="10">
    <location>
        <begin position="449"/>
        <end position="653"/>
    </location>
</feature>
<evidence type="ECO:0000256" key="7">
    <source>
        <dbReference type="ARBA" id="ARBA00022840"/>
    </source>
</evidence>
<feature type="transmembrane region" description="Helical" evidence="9">
    <location>
        <begin position="260"/>
        <end position="283"/>
    </location>
</feature>
<dbReference type="InterPro" id="IPR036890">
    <property type="entry name" value="HATPase_C_sf"/>
</dbReference>
<organism evidence="11">
    <name type="scientific">Paenibacillus sp. SYP-B3998</name>
    <dbReference type="NCBI Taxonomy" id="2678564"/>
    <lineage>
        <taxon>Bacteria</taxon>
        <taxon>Bacillati</taxon>
        <taxon>Bacillota</taxon>
        <taxon>Bacilli</taxon>
        <taxon>Bacillales</taxon>
        <taxon>Paenibacillaceae</taxon>
        <taxon>Paenibacillus</taxon>
    </lineage>
</organism>
<dbReference type="EMBL" id="JAAIKC010000006">
    <property type="protein sequence ID" value="NEW07855.1"/>
    <property type="molecule type" value="Genomic_DNA"/>
</dbReference>
<evidence type="ECO:0000256" key="5">
    <source>
        <dbReference type="ARBA" id="ARBA00022741"/>
    </source>
</evidence>
<accession>A0A6G4A0F7</accession>
<dbReference type="SMART" id="SM00388">
    <property type="entry name" value="HisKA"/>
    <property type="match status" value="1"/>
</dbReference>
<dbReference type="Pfam" id="PF02518">
    <property type="entry name" value="HATPase_c"/>
    <property type="match status" value="1"/>
</dbReference>
<keyword evidence="6 11" id="KW-0418">Kinase</keyword>
<evidence type="ECO:0000256" key="2">
    <source>
        <dbReference type="ARBA" id="ARBA00012438"/>
    </source>
</evidence>